<feature type="transmembrane region" description="Helical" evidence="7">
    <location>
        <begin position="341"/>
        <end position="360"/>
    </location>
</feature>
<feature type="transmembrane region" description="Helical" evidence="7">
    <location>
        <begin position="366"/>
        <end position="390"/>
    </location>
</feature>
<name>W9G8S4_9MICO</name>
<dbReference type="PANTHER" id="PTHR23513">
    <property type="entry name" value="INTEGRAL MEMBRANE EFFLUX PROTEIN-RELATED"/>
    <property type="match status" value="1"/>
</dbReference>
<sequence length="428" mass="43602">MSTTTVLRLRDMRLLLIGQGLSWVGDAFNPIALSVAVVLGGGGARELGTILAAGVVARLVCTLFGGVWADRLSPHRIMVAADSVRAVAALGMAVAFALGNPPVALLAALAAVASGAGAFFFPAFVSLRPLVVPAEERQSANAVVSFLQSAAQIAGPVLAGVVVAGLGPVVGFGINAASFVWSAVCVSLVRARADRRAERRSMWAETGEGLAEIRAHTWLWTGLVAAGFFHIATGILVVLVEVTAVRDLGGAHALGLITAAQGVGGILGGALAMRVQPRRTLLWAFVALGIFPLFPLAFAWPGTLLGILALALVANVGMMFFAVGWDTALQDGIPHDRLARVVSWDILISFVALPVGNVLAGSVGEAFSTTTVMAVIAVWMLVAGCAPLLARSTRAFTRGGAGAGVAGPEPAAASEDVSPQPSAATAAS</sequence>
<dbReference type="AlphaFoldDB" id="W9G8S4"/>
<dbReference type="RefSeq" id="WP_051510893.1">
    <property type="nucleotide sequence ID" value="NZ_AWSA01000048.1"/>
</dbReference>
<dbReference type="Pfam" id="PF07690">
    <property type="entry name" value="MFS_1"/>
    <property type="match status" value="1"/>
</dbReference>
<dbReference type="PRINTS" id="PR01988">
    <property type="entry name" value="EXPORTERBACE"/>
</dbReference>
<feature type="transmembrane region" description="Helical" evidence="7">
    <location>
        <begin position="146"/>
        <end position="166"/>
    </location>
</feature>
<comment type="subcellular location">
    <subcellularLocation>
        <location evidence="1">Cell membrane</location>
        <topology evidence="1">Multi-pass membrane protein</topology>
    </subcellularLocation>
</comment>
<feature type="transmembrane region" description="Helical" evidence="7">
    <location>
        <begin position="21"/>
        <end position="41"/>
    </location>
</feature>
<dbReference type="Proteomes" id="UP000019489">
    <property type="component" value="Unassembled WGS sequence"/>
</dbReference>
<dbReference type="eggNOG" id="COG2814">
    <property type="taxonomic scope" value="Bacteria"/>
</dbReference>
<evidence type="ECO:0000256" key="1">
    <source>
        <dbReference type="ARBA" id="ARBA00004651"/>
    </source>
</evidence>
<evidence type="ECO:0000313" key="9">
    <source>
        <dbReference type="Proteomes" id="UP000019489"/>
    </source>
</evidence>
<gene>
    <name evidence="8" type="ORF">N865_16450</name>
</gene>
<feature type="transmembrane region" description="Helical" evidence="7">
    <location>
        <begin position="280"/>
        <end position="300"/>
    </location>
</feature>
<feature type="compositionally biased region" description="Low complexity" evidence="6">
    <location>
        <begin position="406"/>
        <end position="415"/>
    </location>
</feature>
<feature type="transmembrane region" description="Helical" evidence="7">
    <location>
        <begin position="218"/>
        <end position="240"/>
    </location>
</feature>
<reference evidence="8 9" key="1">
    <citation type="submission" date="2013-08" db="EMBL/GenBank/DDBJ databases">
        <title>Intrasporangium oryzae NRRL B-24470.</title>
        <authorList>
            <person name="Liu H."/>
            <person name="Wang G."/>
        </authorList>
    </citation>
    <scope>NUCLEOTIDE SEQUENCE [LARGE SCALE GENOMIC DNA]</scope>
    <source>
        <strain evidence="8 9">NRRL B-24470</strain>
    </source>
</reference>
<keyword evidence="3 7" id="KW-0812">Transmembrane</keyword>
<dbReference type="PANTHER" id="PTHR23513:SF11">
    <property type="entry name" value="STAPHYLOFERRIN A TRANSPORTER"/>
    <property type="match status" value="1"/>
</dbReference>
<evidence type="ECO:0000256" key="6">
    <source>
        <dbReference type="SAM" id="MobiDB-lite"/>
    </source>
</evidence>
<evidence type="ECO:0000256" key="4">
    <source>
        <dbReference type="ARBA" id="ARBA00022989"/>
    </source>
</evidence>
<dbReference type="SUPFAM" id="SSF103473">
    <property type="entry name" value="MFS general substrate transporter"/>
    <property type="match status" value="1"/>
</dbReference>
<feature type="transmembrane region" description="Helical" evidence="7">
    <location>
        <begin position="79"/>
        <end position="98"/>
    </location>
</feature>
<feature type="transmembrane region" description="Helical" evidence="7">
    <location>
        <begin position="47"/>
        <end position="67"/>
    </location>
</feature>
<keyword evidence="2" id="KW-1003">Cell membrane</keyword>
<accession>W9G8S4</accession>
<evidence type="ECO:0000256" key="2">
    <source>
        <dbReference type="ARBA" id="ARBA00022475"/>
    </source>
</evidence>
<dbReference type="InterPro" id="IPR011701">
    <property type="entry name" value="MFS"/>
</dbReference>
<dbReference type="InterPro" id="IPR036259">
    <property type="entry name" value="MFS_trans_sf"/>
</dbReference>
<comment type="caution">
    <text evidence="8">The sequence shown here is derived from an EMBL/GenBank/DDBJ whole genome shotgun (WGS) entry which is preliminary data.</text>
</comment>
<evidence type="ECO:0000256" key="3">
    <source>
        <dbReference type="ARBA" id="ARBA00022692"/>
    </source>
</evidence>
<evidence type="ECO:0000256" key="5">
    <source>
        <dbReference type="ARBA" id="ARBA00023136"/>
    </source>
</evidence>
<dbReference type="OrthoDB" id="4528313at2"/>
<proteinExistence type="predicted"/>
<evidence type="ECO:0000313" key="8">
    <source>
        <dbReference type="EMBL" id="EWT00274.1"/>
    </source>
</evidence>
<feature type="transmembrane region" description="Helical" evidence="7">
    <location>
        <begin position="306"/>
        <end position="329"/>
    </location>
</feature>
<dbReference type="InterPro" id="IPR022324">
    <property type="entry name" value="Bacilysin_exporter_BacE_put"/>
</dbReference>
<feature type="transmembrane region" description="Helical" evidence="7">
    <location>
        <begin position="172"/>
        <end position="191"/>
    </location>
</feature>
<feature type="transmembrane region" description="Helical" evidence="7">
    <location>
        <begin position="104"/>
        <end position="125"/>
    </location>
</feature>
<dbReference type="GO" id="GO:0022857">
    <property type="term" value="F:transmembrane transporter activity"/>
    <property type="evidence" value="ECO:0007669"/>
    <property type="project" value="InterPro"/>
</dbReference>
<protein>
    <submittedName>
        <fullName evidence="8">MFS transporter</fullName>
    </submittedName>
</protein>
<dbReference type="PATRIC" id="fig|1386089.3.peg.3483"/>
<keyword evidence="5 7" id="KW-0472">Membrane</keyword>
<dbReference type="CDD" id="cd06173">
    <property type="entry name" value="MFS_MefA_like"/>
    <property type="match status" value="1"/>
</dbReference>
<evidence type="ECO:0000256" key="7">
    <source>
        <dbReference type="SAM" id="Phobius"/>
    </source>
</evidence>
<dbReference type="Gene3D" id="1.20.1250.20">
    <property type="entry name" value="MFS general substrate transporter like domains"/>
    <property type="match status" value="1"/>
</dbReference>
<dbReference type="EMBL" id="AWSA01000048">
    <property type="protein sequence ID" value="EWT00274.1"/>
    <property type="molecule type" value="Genomic_DNA"/>
</dbReference>
<dbReference type="GO" id="GO:0005886">
    <property type="term" value="C:plasma membrane"/>
    <property type="evidence" value="ECO:0007669"/>
    <property type="project" value="UniProtKB-SubCell"/>
</dbReference>
<feature type="transmembrane region" description="Helical" evidence="7">
    <location>
        <begin position="252"/>
        <end position="273"/>
    </location>
</feature>
<dbReference type="STRING" id="1386089.N865_16450"/>
<keyword evidence="4 7" id="KW-1133">Transmembrane helix</keyword>
<feature type="region of interest" description="Disordered" evidence="6">
    <location>
        <begin position="400"/>
        <end position="428"/>
    </location>
</feature>
<feature type="compositionally biased region" description="Polar residues" evidence="6">
    <location>
        <begin position="417"/>
        <end position="428"/>
    </location>
</feature>
<organism evidence="8 9">
    <name type="scientific">Intrasporangium oryzae NRRL B-24470</name>
    <dbReference type="NCBI Taxonomy" id="1386089"/>
    <lineage>
        <taxon>Bacteria</taxon>
        <taxon>Bacillati</taxon>
        <taxon>Actinomycetota</taxon>
        <taxon>Actinomycetes</taxon>
        <taxon>Micrococcales</taxon>
        <taxon>Intrasporangiaceae</taxon>
        <taxon>Intrasporangium</taxon>
    </lineage>
</organism>
<keyword evidence="9" id="KW-1185">Reference proteome</keyword>